<dbReference type="Pfam" id="PF10545">
    <property type="entry name" value="MADF_DNA_bdg"/>
    <property type="match status" value="1"/>
</dbReference>
<dbReference type="GO" id="GO:0006357">
    <property type="term" value="P:regulation of transcription by RNA polymerase II"/>
    <property type="evidence" value="ECO:0007669"/>
    <property type="project" value="TreeGrafter"/>
</dbReference>
<dbReference type="Pfam" id="PF02944">
    <property type="entry name" value="BESS"/>
    <property type="match status" value="1"/>
</dbReference>
<protein>
    <recommendedName>
        <fullName evidence="2">MADF domain-containing protein</fullName>
    </recommendedName>
</protein>
<reference evidence="3" key="1">
    <citation type="submission" date="2022-01" db="EMBL/GenBank/DDBJ databases">
        <authorList>
            <person name="King R."/>
        </authorList>
    </citation>
    <scope>NUCLEOTIDE SEQUENCE</scope>
</reference>
<dbReference type="PANTHER" id="PTHR12243:SF60">
    <property type="entry name" value="SI:CH211-15D5.12-RELATED"/>
    <property type="match status" value="1"/>
</dbReference>
<dbReference type="GO" id="GO:0005667">
    <property type="term" value="C:transcription regulator complex"/>
    <property type="evidence" value="ECO:0007669"/>
    <property type="project" value="TreeGrafter"/>
</dbReference>
<gene>
    <name evidence="3" type="ORF">NEZAVI_LOCUS2224</name>
</gene>
<dbReference type="AlphaFoldDB" id="A0A9P0E701"/>
<proteinExistence type="predicted"/>
<dbReference type="GO" id="GO:0003677">
    <property type="term" value="F:DNA binding"/>
    <property type="evidence" value="ECO:0007669"/>
    <property type="project" value="InterPro"/>
</dbReference>
<feature type="region of interest" description="Disordered" evidence="1">
    <location>
        <begin position="137"/>
        <end position="168"/>
    </location>
</feature>
<dbReference type="InterPro" id="IPR039353">
    <property type="entry name" value="TF_Adf1"/>
</dbReference>
<dbReference type="SMART" id="SM00595">
    <property type="entry name" value="MADF"/>
    <property type="match status" value="1"/>
</dbReference>
<accession>A0A9P0E701</accession>
<evidence type="ECO:0000259" key="2">
    <source>
        <dbReference type="PROSITE" id="PS51029"/>
    </source>
</evidence>
<dbReference type="GO" id="GO:0005634">
    <property type="term" value="C:nucleus"/>
    <property type="evidence" value="ECO:0007669"/>
    <property type="project" value="TreeGrafter"/>
</dbReference>
<keyword evidence="4" id="KW-1185">Reference proteome</keyword>
<dbReference type="EMBL" id="OV725077">
    <property type="protein sequence ID" value="CAH1391150.1"/>
    <property type="molecule type" value="Genomic_DNA"/>
</dbReference>
<dbReference type="PROSITE" id="PS51029">
    <property type="entry name" value="MADF"/>
    <property type="match status" value="1"/>
</dbReference>
<feature type="compositionally biased region" description="Polar residues" evidence="1">
    <location>
        <begin position="137"/>
        <end position="167"/>
    </location>
</feature>
<dbReference type="Proteomes" id="UP001152798">
    <property type="component" value="Chromosome 1"/>
</dbReference>
<dbReference type="InterPro" id="IPR004210">
    <property type="entry name" value="BESS_motif"/>
</dbReference>
<name>A0A9P0E701_NEZVI</name>
<dbReference type="InterPro" id="IPR006578">
    <property type="entry name" value="MADF-dom"/>
</dbReference>
<feature type="domain" description="MADF" evidence="2">
    <location>
        <begin position="14"/>
        <end position="98"/>
    </location>
</feature>
<dbReference type="OrthoDB" id="6626055at2759"/>
<evidence type="ECO:0000313" key="4">
    <source>
        <dbReference type="Proteomes" id="UP001152798"/>
    </source>
</evidence>
<evidence type="ECO:0000256" key="1">
    <source>
        <dbReference type="SAM" id="MobiDB-lite"/>
    </source>
</evidence>
<sequence>MFPVNMNQQEVNLKLVGEVEKHPELYNFKLPEFTRKSVTDKAWQEVADEMNMPVADVKEKWRNLRSVFMRRMRSPEDGSKKKAYYLEHAMKFCLPYIKQNNTSSSLVLSSTGTTQSTNEELVENIDTCEENSFQLHFPQLSSPAPTDPSNSPATSPFQQNNVTLPQQTKDKPVKFSLPLQGNKLFIVRNKAAGNTDHQYHQPDFNRHKKAKIQINSAESTSKKLDRQQSIKMFLLSLMPELEELTDYQIKLFKRRVFCIIDEVSNSRE</sequence>
<dbReference type="PANTHER" id="PTHR12243">
    <property type="entry name" value="MADF DOMAIN TRANSCRIPTION FACTOR"/>
    <property type="match status" value="1"/>
</dbReference>
<evidence type="ECO:0000313" key="3">
    <source>
        <dbReference type="EMBL" id="CAH1391150.1"/>
    </source>
</evidence>
<organism evidence="3 4">
    <name type="scientific">Nezara viridula</name>
    <name type="common">Southern green stink bug</name>
    <name type="synonym">Cimex viridulus</name>
    <dbReference type="NCBI Taxonomy" id="85310"/>
    <lineage>
        <taxon>Eukaryota</taxon>
        <taxon>Metazoa</taxon>
        <taxon>Ecdysozoa</taxon>
        <taxon>Arthropoda</taxon>
        <taxon>Hexapoda</taxon>
        <taxon>Insecta</taxon>
        <taxon>Pterygota</taxon>
        <taxon>Neoptera</taxon>
        <taxon>Paraneoptera</taxon>
        <taxon>Hemiptera</taxon>
        <taxon>Heteroptera</taxon>
        <taxon>Panheteroptera</taxon>
        <taxon>Pentatomomorpha</taxon>
        <taxon>Pentatomoidea</taxon>
        <taxon>Pentatomidae</taxon>
        <taxon>Pentatominae</taxon>
        <taxon>Nezara</taxon>
    </lineage>
</organism>